<dbReference type="EMBL" id="CADCVE010000066">
    <property type="protein sequence ID" value="CAA9458930.1"/>
    <property type="molecule type" value="Genomic_DNA"/>
</dbReference>
<sequence>MDFTGTLQTKLHACVAYATQLGFQFGGEEAMRRTLAGFAAAEARRLGSPAGSAEALLVPETPEQPGVARLLQAGSPI</sequence>
<protein>
    <submittedName>
        <fullName evidence="1">Uncharacterized protein</fullName>
    </submittedName>
</protein>
<evidence type="ECO:0000313" key="1">
    <source>
        <dbReference type="EMBL" id="CAA9458930.1"/>
    </source>
</evidence>
<reference evidence="1" key="1">
    <citation type="submission" date="2020-02" db="EMBL/GenBank/DDBJ databases">
        <authorList>
            <person name="Meier V. D."/>
        </authorList>
    </citation>
    <scope>NUCLEOTIDE SEQUENCE</scope>
    <source>
        <strain evidence="1">AVDCRST_MAG28</strain>
    </source>
</reference>
<organism evidence="1">
    <name type="scientific">uncultured Rubrobacteraceae bacterium</name>
    <dbReference type="NCBI Taxonomy" id="349277"/>
    <lineage>
        <taxon>Bacteria</taxon>
        <taxon>Bacillati</taxon>
        <taxon>Actinomycetota</taxon>
        <taxon>Rubrobacteria</taxon>
        <taxon>Rubrobacterales</taxon>
        <taxon>Rubrobacteraceae</taxon>
        <taxon>environmental samples</taxon>
    </lineage>
</organism>
<proteinExistence type="predicted"/>
<accession>A0A6J4R3F8</accession>
<name>A0A6J4R3F8_9ACTN</name>
<dbReference type="AlphaFoldDB" id="A0A6J4R3F8"/>
<gene>
    <name evidence="1" type="ORF">AVDCRST_MAG28-2850</name>
</gene>